<dbReference type="Proteomes" id="UP000677668">
    <property type="component" value="Chromosome 2"/>
</dbReference>
<accession>A0ABX8B7T0</accession>
<evidence type="ECO:0000313" key="3">
    <source>
        <dbReference type="EMBL" id="QUV95616.1"/>
    </source>
</evidence>
<feature type="domain" description="DUF8201" evidence="2">
    <location>
        <begin position="1"/>
        <end position="448"/>
    </location>
</feature>
<dbReference type="Pfam" id="PF26626">
    <property type="entry name" value="DUF8201"/>
    <property type="match status" value="1"/>
</dbReference>
<feature type="transmembrane region" description="Helical" evidence="1">
    <location>
        <begin position="420"/>
        <end position="437"/>
    </location>
</feature>
<feature type="transmembrane region" description="Helical" evidence="1">
    <location>
        <begin position="390"/>
        <end position="408"/>
    </location>
</feature>
<feature type="transmembrane region" description="Helical" evidence="1">
    <location>
        <begin position="6"/>
        <end position="27"/>
    </location>
</feature>
<dbReference type="RefSeq" id="WP_211423832.1">
    <property type="nucleotide sequence ID" value="NZ_CP072643.1"/>
</dbReference>
<dbReference type="NCBIfam" id="NF047510">
    <property type="entry name" value="LIC_10190_fam"/>
    <property type="match status" value="1"/>
</dbReference>
<keyword evidence="1" id="KW-1133">Transmembrane helix</keyword>
<keyword evidence="1" id="KW-0812">Transmembrane</keyword>
<gene>
    <name evidence="3" type="ORF">J8C05_12345</name>
</gene>
<sequence>MIICFLTWIFLSLIGSLIFISFFSFLIEKKDISYMLVNYFFIAIFAGSLILANFLLIISFITPLRLNCLLGIILIFIIRIFCIFDTEYLRETLKIFLVKIHILAISSVITFFFINIPYESTVDMLIYHIQLSRYLHDYGLVKGLALISAQLGHQSIWFALPAPLEDILNVYSSLIVGAFSYFLSICQLLQSLYNIKEGKKEEVFLASYLLFCLTSLSIMVQPTSVEMAISFLLGTSIFFCIKTITKPHSYNEYKENKSYLTFFWITLVLSSSSLGLKLTSIPIFLIGVFLFIHNLKFSKIQNFANQSIKFSMLFIFFFLPKTFALILASGCPFYPSSFLHVKVPWFVGEEFSRTLVRHISAYAKFGTLDYPEHVSNWFSLWSSRYEGKSVVFFMYFFIFLLPCTLFFLRYKILEHYKLHIAAKLPLLLGIIYTFSLAPSARFILPYIIGIAALHVFFISLENINISLFAMILSLSAAESLYSGIKSTAANFVLLFLVAVYYFINGKYLTTLLKFVSLKNFLLNSSYYITLSLYSFTENPLILPDKSSLVRNFKKIEINSINFFCPTSHPTCGYSPLPCYQGKLWFEMPLEEVELIDKEKGIAGGFKRKNYSPE</sequence>
<reference evidence="3 4" key="1">
    <citation type="submission" date="2021-03" db="EMBL/GenBank/DDBJ databases">
        <title>Genomic and phenotypic characterization of Chloracidobacterium isolates provides evidence for multiple species.</title>
        <authorList>
            <person name="Saini M.K."/>
            <person name="Costas A.M.G."/>
            <person name="Tank M."/>
            <person name="Bryant D.A."/>
        </authorList>
    </citation>
    <scope>NUCLEOTIDE SEQUENCE [LARGE SCALE GENOMIC DNA]</scope>
    <source>
        <strain evidence="3 4">N</strain>
    </source>
</reference>
<feature type="transmembrane region" description="Helical" evidence="1">
    <location>
        <begin position="310"/>
        <end position="335"/>
    </location>
</feature>
<feature type="transmembrane region" description="Helical" evidence="1">
    <location>
        <begin position="227"/>
        <end position="245"/>
    </location>
</feature>
<feature type="transmembrane region" description="Helical" evidence="1">
    <location>
        <begin position="484"/>
        <end position="503"/>
    </location>
</feature>
<dbReference type="EMBL" id="CP072643">
    <property type="protein sequence ID" value="QUV95616.1"/>
    <property type="molecule type" value="Genomic_DNA"/>
</dbReference>
<evidence type="ECO:0000259" key="2">
    <source>
        <dbReference type="Pfam" id="PF26626"/>
    </source>
</evidence>
<feature type="transmembrane region" description="Helical" evidence="1">
    <location>
        <begin position="257"/>
        <end position="275"/>
    </location>
</feature>
<feature type="transmembrane region" description="Helical" evidence="1">
    <location>
        <begin position="96"/>
        <end position="118"/>
    </location>
</feature>
<feature type="transmembrane region" description="Helical" evidence="1">
    <location>
        <begin position="170"/>
        <end position="191"/>
    </location>
</feature>
<dbReference type="InterPro" id="IPR058065">
    <property type="entry name" value="LIC_10190-like"/>
</dbReference>
<dbReference type="InterPro" id="IPR058514">
    <property type="entry name" value="DUF8201"/>
</dbReference>
<organism evidence="3 4">
    <name type="scientific">Chloracidobacterium sp. N</name>
    <dbReference type="NCBI Taxonomy" id="2821540"/>
    <lineage>
        <taxon>Bacteria</taxon>
        <taxon>Pseudomonadati</taxon>
        <taxon>Acidobacteriota</taxon>
        <taxon>Terriglobia</taxon>
        <taxon>Terriglobales</taxon>
        <taxon>Acidobacteriaceae</taxon>
        <taxon>Chloracidobacterium</taxon>
        <taxon>Chloracidobacterium aggregatum</taxon>
    </lineage>
</organism>
<protein>
    <recommendedName>
        <fullName evidence="2">DUF8201 domain-containing protein</fullName>
    </recommendedName>
</protein>
<evidence type="ECO:0000256" key="1">
    <source>
        <dbReference type="SAM" id="Phobius"/>
    </source>
</evidence>
<proteinExistence type="predicted"/>
<feature type="transmembrane region" description="Helical" evidence="1">
    <location>
        <begin position="203"/>
        <end position="221"/>
    </location>
</feature>
<keyword evidence="4" id="KW-1185">Reference proteome</keyword>
<feature type="transmembrane region" description="Helical" evidence="1">
    <location>
        <begin position="443"/>
        <end position="472"/>
    </location>
</feature>
<keyword evidence="1" id="KW-0472">Membrane</keyword>
<name>A0ABX8B7T0_9BACT</name>
<feature type="transmembrane region" description="Helical" evidence="1">
    <location>
        <begin position="64"/>
        <end position="84"/>
    </location>
</feature>
<evidence type="ECO:0000313" key="4">
    <source>
        <dbReference type="Proteomes" id="UP000677668"/>
    </source>
</evidence>
<feature type="transmembrane region" description="Helical" evidence="1">
    <location>
        <begin position="39"/>
        <end position="58"/>
    </location>
</feature>